<sequence length="67" mass="7371">MNVAGFDETSSEDESDDSPKGFVMDYRVVKTVPDSPPEKQKTAVDLTAAISRLLHESTLDCEHPFSV</sequence>
<dbReference type="Proteomes" id="UP000271889">
    <property type="component" value="Unassembled WGS sequence"/>
</dbReference>
<evidence type="ECO:0000313" key="2">
    <source>
        <dbReference type="EMBL" id="VDK51174.1"/>
    </source>
</evidence>
<evidence type="ECO:0000256" key="1">
    <source>
        <dbReference type="SAM" id="MobiDB-lite"/>
    </source>
</evidence>
<dbReference type="AlphaFoldDB" id="A0A3P6S4V7"/>
<organism evidence="2 3">
    <name type="scientific">Cylicostephanus goldi</name>
    <name type="common">Nematode worm</name>
    <dbReference type="NCBI Taxonomy" id="71465"/>
    <lineage>
        <taxon>Eukaryota</taxon>
        <taxon>Metazoa</taxon>
        <taxon>Ecdysozoa</taxon>
        <taxon>Nematoda</taxon>
        <taxon>Chromadorea</taxon>
        <taxon>Rhabditida</taxon>
        <taxon>Rhabditina</taxon>
        <taxon>Rhabditomorpha</taxon>
        <taxon>Strongyloidea</taxon>
        <taxon>Strongylidae</taxon>
        <taxon>Cylicostephanus</taxon>
    </lineage>
</organism>
<dbReference type="EMBL" id="UYRV01004155">
    <property type="protein sequence ID" value="VDK51174.1"/>
    <property type="molecule type" value="Genomic_DNA"/>
</dbReference>
<keyword evidence="3" id="KW-1185">Reference proteome</keyword>
<evidence type="ECO:0000313" key="3">
    <source>
        <dbReference type="Proteomes" id="UP000271889"/>
    </source>
</evidence>
<reference evidence="2 3" key="1">
    <citation type="submission" date="2018-11" db="EMBL/GenBank/DDBJ databases">
        <authorList>
            <consortium name="Pathogen Informatics"/>
        </authorList>
    </citation>
    <scope>NUCLEOTIDE SEQUENCE [LARGE SCALE GENOMIC DNA]</scope>
</reference>
<name>A0A3P6S4V7_CYLGO</name>
<accession>A0A3P6S4V7</accession>
<proteinExistence type="predicted"/>
<gene>
    <name evidence="2" type="ORF">CGOC_LOCUS1985</name>
</gene>
<feature type="region of interest" description="Disordered" evidence="1">
    <location>
        <begin position="1"/>
        <end position="22"/>
    </location>
</feature>
<protein>
    <submittedName>
        <fullName evidence="2">Uncharacterized protein</fullName>
    </submittedName>
</protein>